<keyword evidence="3" id="KW-1185">Reference proteome</keyword>
<gene>
    <name evidence="2" type="ORF">HK099_000024</name>
</gene>
<name>A0AAD5U8M9_9FUNG</name>
<keyword evidence="1" id="KW-1133">Transmembrane helix</keyword>
<dbReference type="Proteomes" id="UP001211065">
    <property type="component" value="Unassembled WGS sequence"/>
</dbReference>
<evidence type="ECO:0000313" key="3">
    <source>
        <dbReference type="Proteomes" id="UP001211065"/>
    </source>
</evidence>
<sequence length="238" mass="27825">MNPLSEINNSKQLPFLLKVLLKIWVCSAPLMTLLGVLFGNKILELKNFDQLFKIYDFLYFQLFKNKFADYEQSPMSFVKEKYFEFKSSPDNLEKKDKDLKYVNYDMKKINKNMKNNDFKTKDLKKRNINFFNIKVNDELKYLTPEKIKNFNLNNIYKITANETEINSTSKIKLNNFQSDGTKLKVKLLDTNVEEMKFSSCIKDSIQDSAKDFESELQIIDDGNSDMSSVALAAENIDN</sequence>
<keyword evidence="1" id="KW-0472">Membrane</keyword>
<protein>
    <submittedName>
        <fullName evidence="2">Uncharacterized protein</fullName>
    </submittedName>
</protein>
<evidence type="ECO:0000256" key="1">
    <source>
        <dbReference type="SAM" id="Phobius"/>
    </source>
</evidence>
<accession>A0AAD5U8M9</accession>
<keyword evidence="1" id="KW-0812">Transmembrane</keyword>
<dbReference type="EMBL" id="JADGJW010000001">
    <property type="protein sequence ID" value="KAJ3228469.1"/>
    <property type="molecule type" value="Genomic_DNA"/>
</dbReference>
<organism evidence="2 3">
    <name type="scientific">Clydaea vesicula</name>
    <dbReference type="NCBI Taxonomy" id="447962"/>
    <lineage>
        <taxon>Eukaryota</taxon>
        <taxon>Fungi</taxon>
        <taxon>Fungi incertae sedis</taxon>
        <taxon>Chytridiomycota</taxon>
        <taxon>Chytridiomycota incertae sedis</taxon>
        <taxon>Chytridiomycetes</taxon>
        <taxon>Lobulomycetales</taxon>
        <taxon>Lobulomycetaceae</taxon>
        <taxon>Clydaea</taxon>
    </lineage>
</organism>
<dbReference type="AlphaFoldDB" id="A0AAD5U8M9"/>
<proteinExistence type="predicted"/>
<evidence type="ECO:0000313" key="2">
    <source>
        <dbReference type="EMBL" id="KAJ3228469.1"/>
    </source>
</evidence>
<comment type="caution">
    <text evidence="2">The sequence shown here is derived from an EMBL/GenBank/DDBJ whole genome shotgun (WGS) entry which is preliminary data.</text>
</comment>
<feature type="transmembrane region" description="Helical" evidence="1">
    <location>
        <begin position="20"/>
        <end position="38"/>
    </location>
</feature>
<reference evidence="2" key="1">
    <citation type="submission" date="2020-05" db="EMBL/GenBank/DDBJ databases">
        <title>Phylogenomic resolution of chytrid fungi.</title>
        <authorList>
            <person name="Stajich J.E."/>
            <person name="Amses K."/>
            <person name="Simmons R."/>
            <person name="Seto K."/>
            <person name="Myers J."/>
            <person name="Bonds A."/>
            <person name="Quandt C.A."/>
            <person name="Barry K."/>
            <person name="Liu P."/>
            <person name="Grigoriev I."/>
            <person name="Longcore J.E."/>
            <person name="James T.Y."/>
        </authorList>
    </citation>
    <scope>NUCLEOTIDE SEQUENCE</scope>
    <source>
        <strain evidence="2">JEL0476</strain>
    </source>
</reference>